<name>A9DRL9_9FLAO</name>
<dbReference type="HOGENOM" id="CLU_2000880_0_0_10"/>
<keyword evidence="2" id="KW-1185">Reference proteome</keyword>
<sequence>MKKRVNFKITKEGVITPDTLYKEDILLHYFLVDKDYFALEQIENLEKFAKGELIWSEHTKHESFGFAQGDAYVEIIEDNVHLIAFPPSLVSKYPTVIIPIKELIKLMKSWYKFQVMHGVDPKIL</sequence>
<gene>
    <name evidence="1" type="ORF">KAOT1_16658</name>
</gene>
<dbReference type="Proteomes" id="UP000002945">
    <property type="component" value="Unassembled WGS sequence"/>
</dbReference>
<reference evidence="1 2" key="1">
    <citation type="journal article" date="2011" name="J. Bacteriol.">
        <title>Genome sequence of the algicidal bacterium Kordia algicida OT-1.</title>
        <authorList>
            <person name="Lee H.S."/>
            <person name="Kang S.G."/>
            <person name="Kwon K.K."/>
            <person name="Lee J.H."/>
            <person name="Kim S.J."/>
        </authorList>
    </citation>
    <scope>NUCLEOTIDE SEQUENCE [LARGE SCALE GENOMIC DNA]</scope>
    <source>
        <strain evidence="1 2">OT-1</strain>
    </source>
</reference>
<organism evidence="1 2">
    <name type="scientific">Kordia algicida OT-1</name>
    <dbReference type="NCBI Taxonomy" id="391587"/>
    <lineage>
        <taxon>Bacteria</taxon>
        <taxon>Pseudomonadati</taxon>
        <taxon>Bacteroidota</taxon>
        <taxon>Flavobacteriia</taxon>
        <taxon>Flavobacteriales</taxon>
        <taxon>Flavobacteriaceae</taxon>
        <taxon>Kordia</taxon>
    </lineage>
</organism>
<proteinExistence type="predicted"/>
<protein>
    <submittedName>
        <fullName evidence="1">Uncharacterized protein</fullName>
    </submittedName>
</protein>
<evidence type="ECO:0000313" key="1">
    <source>
        <dbReference type="EMBL" id="EDP96813.1"/>
    </source>
</evidence>
<dbReference type="RefSeq" id="WP_007095867.1">
    <property type="nucleotide sequence ID" value="NZ_CP142125.1"/>
</dbReference>
<comment type="caution">
    <text evidence="1">The sequence shown here is derived from an EMBL/GenBank/DDBJ whole genome shotgun (WGS) entry which is preliminary data.</text>
</comment>
<evidence type="ECO:0000313" key="2">
    <source>
        <dbReference type="Proteomes" id="UP000002945"/>
    </source>
</evidence>
<dbReference type="AlphaFoldDB" id="A9DRL9"/>
<accession>A9DRL9</accession>
<dbReference type="EMBL" id="ABIB01000003">
    <property type="protein sequence ID" value="EDP96813.1"/>
    <property type="molecule type" value="Genomic_DNA"/>
</dbReference>
<dbReference type="STRING" id="391587.KAOT1_16658"/>